<dbReference type="AlphaFoldDB" id="A0A8X8YU82"/>
<name>A0A8X8YU82_SALSN</name>
<organism evidence="3">
    <name type="scientific">Salvia splendens</name>
    <name type="common">Scarlet sage</name>
    <dbReference type="NCBI Taxonomy" id="180675"/>
    <lineage>
        <taxon>Eukaryota</taxon>
        <taxon>Viridiplantae</taxon>
        <taxon>Streptophyta</taxon>
        <taxon>Embryophyta</taxon>
        <taxon>Tracheophyta</taxon>
        <taxon>Spermatophyta</taxon>
        <taxon>Magnoliopsida</taxon>
        <taxon>eudicotyledons</taxon>
        <taxon>Gunneridae</taxon>
        <taxon>Pentapetalae</taxon>
        <taxon>asterids</taxon>
        <taxon>lamiids</taxon>
        <taxon>Lamiales</taxon>
        <taxon>Lamiaceae</taxon>
        <taxon>Nepetoideae</taxon>
        <taxon>Mentheae</taxon>
        <taxon>Salviinae</taxon>
        <taxon>Salvia</taxon>
        <taxon>Salvia subgen. Calosphace</taxon>
        <taxon>core Calosphace</taxon>
    </lineage>
</organism>
<gene>
    <name evidence="3" type="ORF">SASPL_157461</name>
</gene>
<evidence type="ECO:0000313" key="3">
    <source>
        <dbReference type="EMBL" id="KAG6382826.1"/>
    </source>
</evidence>
<comment type="caution">
    <text evidence="3">The sequence shown here is derived from an EMBL/GenBank/DDBJ whole genome shotgun (WGS) entry which is preliminary data.</text>
</comment>
<dbReference type="InterPro" id="IPR017850">
    <property type="entry name" value="Alkaline_phosphatase_core_sf"/>
</dbReference>
<reference evidence="3" key="1">
    <citation type="submission" date="2018-01" db="EMBL/GenBank/DDBJ databases">
        <authorList>
            <person name="Mao J.F."/>
        </authorList>
    </citation>
    <scope>NUCLEOTIDE SEQUENCE</scope>
    <source>
        <strain evidence="3">Huo1</strain>
        <tissue evidence="3">Leaf</tissue>
    </source>
</reference>
<feature type="region of interest" description="Disordered" evidence="2">
    <location>
        <begin position="17"/>
        <end position="43"/>
    </location>
</feature>
<sequence>MENRSFDHMLGWLRKTRPDIDGLTGSESNRVNASDPASPSVPVTDSAVFVESDPGHSIQAIREQIFGRNDTSARPAPWTASRSRRRPWDVEDDKSRNIE</sequence>
<dbReference type="Pfam" id="PF04185">
    <property type="entry name" value="Phosphoesterase"/>
    <property type="match status" value="1"/>
</dbReference>
<reference evidence="3" key="2">
    <citation type="submission" date="2020-08" db="EMBL/GenBank/DDBJ databases">
        <title>Plant Genome Project.</title>
        <authorList>
            <person name="Zhang R.-G."/>
        </authorList>
    </citation>
    <scope>NUCLEOTIDE SEQUENCE</scope>
    <source>
        <strain evidence="3">Huo1</strain>
        <tissue evidence="3">Leaf</tissue>
    </source>
</reference>
<keyword evidence="4" id="KW-1185">Reference proteome</keyword>
<dbReference type="Gene3D" id="3.40.720.10">
    <property type="entry name" value="Alkaline Phosphatase, subunit A"/>
    <property type="match status" value="1"/>
</dbReference>
<feature type="compositionally biased region" description="Polar residues" evidence="2">
    <location>
        <begin position="25"/>
        <end position="43"/>
    </location>
</feature>
<evidence type="ECO:0000256" key="2">
    <source>
        <dbReference type="SAM" id="MobiDB-lite"/>
    </source>
</evidence>
<dbReference type="PANTHER" id="PTHR31956">
    <property type="entry name" value="NON-SPECIFIC PHOSPHOLIPASE C4-RELATED"/>
    <property type="match status" value="1"/>
</dbReference>
<proteinExistence type="predicted"/>
<dbReference type="InterPro" id="IPR007312">
    <property type="entry name" value="Phosphoesterase"/>
</dbReference>
<accession>A0A8X8YU82</accession>
<evidence type="ECO:0000256" key="1">
    <source>
        <dbReference type="ARBA" id="ARBA00022801"/>
    </source>
</evidence>
<dbReference type="GO" id="GO:0042578">
    <property type="term" value="F:phosphoric ester hydrolase activity"/>
    <property type="evidence" value="ECO:0007669"/>
    <property type="project" value="UniProtKB-ARBA"/>
</dbReference>
<dbReference type="Proteomes" id="UP000298416">
    <property type="component" value="Unassembled WGS sequence"/>
</dbReference>
<dbReference type="PANTHER" id="PTHR31956:SF1">
    <property type="entry name" value="NON-SPECIFIC PHOSPHOLIPASE C1"/>
    <property type="match status" value="1"/>
</dbReference>
<keyword evidence="1" id="KW-0378">Hydrolase</keyword>
<feature type="region of interest" description="Disordered" evidence="2">
    <location>
        <begin position="64"/>
        <end position="99"/>
    </location>
</feature>
<dbReference type="GO" id="GO:0009395">
    <property type="term" value="P:phospholipid catabolic process"/>
    <property type="evidence" value="ECO:0007669"/>
    <property type="project" value="TreeGrafter"/>
</dbReference>
<evidence type="ECO:0000313" key="4">
    <source>
        <dbReference type="Proteomes" id="UP000298416"/>
    </source>
</evidence>
<protein>
    <submittedName>
        <fullName evidence="3">Uncharacterized protein</fullName>
    </submittedName>
</protein>
<dbReference type="EMBL" id="PNBA02000878">
    <property type="protein sequence ID" value="KAG6382826.1"/>
    <property type="molecule type" value="Genomic_DNA"/>
</dbReference>
<feature type="compositionally biased region" description="Basic and acidic residues" evidence="2">
    <location>
        <begin position="86"/>
        <end position="99"/>
    </location>
</feature>